<gene>
    <name evidence="3" type="ORF">GCM10023165_41060</name>
</gene>
<proteinExistence type="predicted"/>
<dbReference type="EMBL" id="BAABGJ010000076">
    <property type="protein sequence ID" value="GAA4352189.1"/>
    <property type="molecule type" value="Genomic_DNA"/>
</dbReference>
<dbReference type="RefSeq" id="WP_345540252.1">
    <property type="nucleotide sequence ID" value="NZ_BAABGJ010000076.1"/>
</dbReference>
<feature type="compositionally biased region" description="Low complexity" evidence="1">
    <location>
        <begin position="289"/>
        <end position="298"/>
    </location>
</feature>
<dbReference type="SUPFAM" id="SSF53474">
    <property type="entry name" value="alpha/beta-Hydrolases"/>
    <property type="match status" value="1"/>
</dbReference>
<evidence type="ECO:0000259" key="2">
    <source>
        <dbReference type="Pfam" id="PF12697"/>
    </source>
</evidence>
<name>A0ABP8I6L6_9BURK</name>
<evidence type="ECO:0000256" key="1">
    <source>
        <dbReference type="SAM" id="MobiDB-lite"/>
    </source>
</evidence>
<accession>A0ABP8I6L6</accession>
<organism evidence="3 4">
    <name type="scientific">Variovorax defluvii</name>
    <dbReference type="NCBI Taxonomy" id="913761"/>
    <lineage>
        <taxon>Bacteria</taxon>
        <taxon>Pseudomonadati</taxon>
        <taxon>Pseudomonadota</taxon>
        <taxon>Betaproteobacteria</taxon>
        <taxon>Burkholderiales</taxon>
        <taxon>Comamonadaceae</taxon>
        <taxon>Variovorax</taxon>
    </lineage>
</organism>
<dbReference type="Pfam" id="PF12697">
    <property type="entry name" value="Abhydrolase_6"/>
    <property type="match status" value="1"/>
</dbReference>
<feature type="region of interest" description="Disordered" evidence="1">
    <location>
        <begin position="289"/>
        <end position="314"/>
    </location>
</feature>
<keyword evidence="4" id="KW-1185">Reference proteome</keyword>
<reference evidence="4" key="1">
    <citation type="journal article" date="2019" name="Int. J. Syst. Evol. Microbiol.">
        <title>The Global Catalogue of Microorganisms (GCM) 10K type strain sequencing project: providing services to taxonomists for standard genome sequencing and annotation.</title>
        <authorList>
            <consortium name="The Broad Institute Genomics Platform"/>
            <consortium name="The Broad Institute Genome Sequencing Center for Infectious Disease"/>
            <person name="Wu L."/>
            <person name="Ma J."/>
        </authorList>
    </citation>
    <scope>NUCLEOTIDE SEQUENCE [LARGE SCALE GENOMIC DNA]</scope>
    <source>
        <strain evidence="4">JCM 17804</strain>
    </source>
</reference>
<dbReference type="Proteomes" id="UP001500975">
    <property type="component" value="Unassembled WGS sequence"/>
</dbReference>
<protein>
    <recommendedName>
        <fullName evidence="2">AB hydrolase-1 domain-containing protein</fullName>
    </recommendedName>
</protein>
<comment type="caution">
    <text evidence="3">The sequence shown here is derived from an EMBL/GenBank/DDBJ whole genome shotgun (WGS) entry which is preliminary data.</text>
</comment>
<evidence type="ECO:0000313" key="3">
    <source>
        <dbReference type="EMBL" id="GAA4352189.1"/>
    </source>
</evidence>
<dbReference type="InterPro" id="IPR000073">
    <property type="entry name" value="AB_hydrolase_1"/>
</dbReference>
<evidence type="ECO:0000313" key="4">
    <source>
        <dbReference type="Proteomes" id="UP001500975"/>
    </source>
</evidence>
<dbReference type="InterPro" id="IPR029058">
    <property type="entry name" value="AB_hydrolase_fold"/>
</dbReference>
<sequence length="314" mass="33617">MNDYKETPVQFGPDGSLIGIITTPADGPLAPVACLMLNMGANHRIGPRRINVKLARQMAARGISSVRLDLAGLGDSGPASGSEHFLTQAVLDLQAAMNLIQTMLGVRRFIVIGLCSGATNGLSLAVADSRVVGLLMFDGYAFPGRRAQLERQFRRALAVPTNPAVIGKTVRWLQRKFSAKAAAAAAPHIFEPDPPEVTAAVFRRSMTQVAERNVSVLLFYTGTMHVVDRGRDQLGPFAHEDFTQRFEYRFIGDIDHSLTSVASQQTFMEVVCDWALRVVQGATSVAASPGAAARTGPAIGSHATKGALQHDPVT</sequence>
<dbReference type="Gene3D" id="3.40.50.1820">
    <property type="entry name" value="alpha/beta hydrolase"/>
    <property type="match status" value="1"/>
</dbReference>
<feature type="domain" description="AB hydrolase-1" evidence="2">
    <location>
        <begin position="55"/>
        <end position="263"/>
    </location>
</feature>